<dbReference type="GO" id="GO:0043418">
    <property type="term" value="P:homocysteine catabolic process"/>
    <property type="evidence" value="ECO:0007669"/>
    <property type="project" value="TreeGrafter"/>
</dbReference>
<keyword evidence="5" id="KW-0031">Aminopeptidase</keyword>
<dbReference type="CDD" id="cd00585">
    <property type="entry name" value="Peptidase_C1B"/>
    <property type="match status" value="1"/>
</dbReference>
<dbReference type="GO" id="GO:0004197">
    <property type="term" value="F:cysteine-type endopeptidase activity"/>
    <property type="evidence" value="ECO:0007669"/>
    <property type="project" value="UniProtKB-EC"/>
</dbReference>
<dbReference type="InterPro" id="IPR004134">
    <property type="entry name" value="Peptidase_C1B"/>
</dbReference>
<dbReference type="PIRSF" id="PIRSF005700">
    <property type="entry name" value="PepC"/>
    <property type="match status" value="1"/>
</dbReference>
<evidence type="ECO:0000313" key="5">
    <source>
        <dbReference type="EMBL" id="MPL70121.1"/>
    </source>
</evidence>
<sequence length="462" mass="53468">MKKIFIIILMICSSLIGFSQNQLDGINSQMLEKIQQAYKNTNQDKALRNAIAANKIENLVVNLDNEAKFDTYFSNRVKSKGISDQKSSGRCWMFSGFNVLRSDMIAKYDLGEFNFSHNYIFFYDQLEKSNLFLSLIIKYKDEPLDSKNNEWLLKNVLSDGGQFTGVIDLVSKYGLVPSTVQPETYNSENTRKINELITLKLKEFALELRDINSKGDYENKKVEMLSSIYRMLVLAYGEPVKEFTYTLRNSSGKEISTDKYTPKSFYEKYIGKDLAKTYVMFMNDPTRPYYKLYEIENDRHIIDGINWKYINLPIDEIKEMAIASIKDSTMMYFSCDVGKQYNRTKGLLDVNNYDYGLLLGTSFTMNKTQRIQTFASGSSHAMTLCGVDINKGNKPTKWLVENSWGASAGWQGHLIMTDEWFNEYMFRLVVDRKYVPSKLLKILDEKPTMLPPWDPMFAEDID</sequence>
<dbReference type="GO" id="GO:0006508">
    <property type="term" value="P:proteolysis"/>
    <property type="evidence" value="ECO:0007669"/>
    <property type="project" value="UniProtKB-KW"/>
</dbReference>
<dbReference type="GO" id="GO:0005737">
    <property type="term" value="C:cytoplasm"/>
    <property type="evidence" value="ECO:0007669"/>
    <property type="project" value="TreeGrafter"/>
</dbReference>
<keyword evidence="1 4" id="KW-0645">Protease</keyword>
<dbReference type="EC" id="3.4.22.40" evidence="5"/>
<dbReference type="AlphaFoldDB" id="A0A644TWP7"/>
<dbReference type="Pfam" id="PF03051">
    <property type="entry name" value="Peptidase_C1_2"/>
    <property type="match status" value="1"/>
</dbReference>
<keyword evidence="3 4" id="KW-0788">Thiol protease</keyword>
<accession>A0A644TWP7</accession>
<keyword evidence="2 4" id="KW-0378">Hydrolase</keyword>
<gene>
    <name evidence="5" type="primary">pepC_1</name>
    <name evidence="5" type="ORF">SDC9_15872</name>
</gene>
<evidence type="ECO:0000256" key="1">
    <source>
        <dbReference type="ARBA" id="ARBA00022670"/>
    </source>
</evidence>
<dbReference type="InterPro" id="IPR038765">
    <property type="entry name" value="Papain-like_cys_pep_sf"/>
</dbReference>
<evidence type="ECO:0000256" key="2">
    <source>
        <dbReference type="ARBA" id="ARBA00022801"/>
    </source>
</evidence>
<organism evidence="5">
    <name type="scientific">bioreactor metagenome</name>
    <dbReference type="NCBI Taxonomy" id="1076179"/>
    <lineage>
        <taxon>unclassified sequences</taxon>
        <taxon>metagenomes</taxon>
        <taxon>ecological metagenomes</taxon>
    </lineage>
</organism>
<dbReference type="PROSITE" id="PS00139">
    <property type="entry name" value="THIOL_PROTEASE_CYS"/>
    <property type="match status" value="1"/>
</dbReference>
<name>A0A644TWP7_9ZZZZ</name>
<evidence type="ECO:0000256" key="3">
    <source>
        <dbReference type="ARBA" id="ARBA00022807"/>
    </source>
</evidence>
<comment type="similarity">
    <text evidence="4">Belongs to the peptidase C1 family.</text>
</comment>
<dbReference type="GO" id="GO:0009636">
    <property type="term" value="P:response to toxic substance"/>
    <property type="evidence" value="ECO:0007669"/>
    <property type="project" value="TreeGrafter"/>
</dbReference>
<dbReference type="EMBL" id="VSSQ01000051">
    <property type="protein sequence ID" value="MPL70121.1"/>
    <property type="molecule type" value="Genomic_DNA"/>
</dbReference>
<protein>
    <submittedName>
        <fullName evidence="5">Aminopeptidase C</fullName>
        <ecNumber evidence="5">3.4.22.40</ecNumber>
    </submittedName>
</protein>
<dbReference type="PANTHER" id="PTHR10363">
    <property type="entry name" value="BLEOMYCIN HYDROLASE"/>
    <property type="match status" value="1"/>
</dbReference>
<dbReference type="InterPro" id="IPR000169">
    <property type="entry name" value="Pept_cys_AS"/>
</dbReference>
<proteinExistence type="inferred from homology"/>
<comment type="caution">
    <text evidence="5">The sequence shown here is derived from an EMBL/GenBank/DDBJ whole genome shotgun (WGS) entry which is preliminary data.</text>
</comment>
<evidence type="ECO:0000256" key="4">
    <source>
        <dbReference type="PIRNR" id="PIRNR005700"/>
    </source>
</evidence>
<dbReference type="GO" id="GO:0070005">
    <property type="term" value="F:cysteine-type aminopeptidase activity"/>
    <property type="evidence" value="ECO:0007669"/>
    <property type="project" value="InterPro"/>
</dbReference>
<dbReference type="SUPFAM" id="SSF54001">
    <property type="entry name" value="Cysteine proteinases"/>
    <property type="match status" value="1"/>
</dbReference>
<dbReference type="Gene3D" id="3.90.70.10">
    <property type="entry name" value="Cysteine proteinases"/>
    <property type="match status" value="1"/>
</dbReference>
<dbReference type="PANTHER" id="PTHR10363:SF2">
    <property type="entry name" value="BLEOMYCIN HYDROLASE"/>
    <property type="match status" value="1"/>
</dbReference>
<reference evidence="5" key="1">
    <citation type="submission" date="2019-08" db="EMBL/GenBank/DDBJ databases">
        <authorList>
            <person name="Kucharzyk K."/>
            <person name="Murdoch R.W."/>
            <person name="Higgins S."/>
            <person name="Loffler F."/>
        </authorList>
    </citation>
    <scope>NUCLEOTIDE SEQUENCE</scope>
</reference>